<organism evidence="7 8">
    <name type="scientific">Psychrobacillus glaciei</name>
    <dbReference type="NCBI Taxonomy" id="2283160"/>
    <lineage>
        <taxon>Bacteria</taxon>
        <taxon>Bacillati</taxon>
        <taxon>Bacillota</taxon>
        <taxon>Bacilli</taxon>
        <taxon>Bacillales</taxon>
        <taxon>Bacillaceae</taxon>
        <taxon>Psychrobacillus</taxon>
    </lineage>
</organism>
<dbReference type="InterPro" id="IPR013324">
    <property type="entry name" value="RNA_pol_sigma_r3/r4-like"/>
</dbReference>
<evidence type="ECO:0000259" key="6">
    <source>
        <dbReference type="Pfam" id="PF08281"/>
    </source>
</evidence>
<dbReference type="SUPFAM" id="SSF88659">
    <property type="entry name" value="Sigma3 and sigma4 domains of RNA polymerase sigma factors"/>
    <property type="match status" value="1"/>
</dbReference>
<dbReference type="GO" id="GO:0016987">
    <property type="term" value="F:sigma factor activity"/>
    <property type="evidence" value="ECO:0007669"/>
    <property type="project" value="UniProtKB-KW"/>
</dbReference>
<feature type="domain" description="RNA polymerase sigma-70 region 2" evidence="5">
    <location>
        <begin position="15"/>
        <end position="76"/>
    </location>
</feature>
<dbReference type="AlphaFoldDB" id="A0A5J6SNR9"/>
<dbReference type="CDD" id="cd06171">
    <property type="entry name" value="Sigma70_r4"/>
    <property type="match status" value="1"/>
</dbReference>
<keyword evidence="8" id="KW-1185">Reference proteome</keyword>
<dbReference type="InterPro" id="IPR013325">
    <property type="entry name" value="RNA_pol_sigma_r2"/>
</dbReference>
<dbReference type="RefSeq" id="WP_151700215.1">
    <property type="nucleotide sequence ID" value="NZ_CP031223.1"/>
</dbReference>
<dbReference type="GO" id="GO:0006352">
    <property type="term" value="P:DNA-templated transcription initiation"/>
    <property type="evidence" value="ECO:0007669"/>
    <property type="project" value="InterPro"/>
</dbReference>
<dbReference type="Pfam" id="PF04542">
    <property type="entry name" value="Sigma70_r2"/>
    <property type="match status" value="1"/>
</dbReference>
<dbReference type="InterPro" id="IPR036388">
    <property type="entry name" value="WH-like_DNA-bd_sf"/>
</dbReference>
<sequence>MDQLDDDRFQSIVYEHNDYLLQLSYLYVKDWDTAEDIVQEVFINYWVKSEQFQAQSSLKTYLTRMAINRCKDYLKSWHYRRQTLTNVFTEIIRPKSQLILQDEQLIVAEAVLSLPIKFREVIILYYFKELTIQNISNTLHTSESTIKYRLKKAKERLKEMLSTQEWEVFINE</sequence>
<gene>
    <name evidence="7" type="ORF">PB01_10900</name>
</gene>
<keyword evidence="4" id="KW-0804">Transcription</keyword>
<name>A0A5J6SNR9_9BACI</name>
<evidence type="ECO:0000313" key="7">
    <source>
        <dbReference type="EMBL" id="QFF99292.1"/>
    </source>
</evidence>
<evidence type="ECO:0000256" key="1">
    <source>
        <dbReference type="ARBA" id="ARBA00010641"/>
    </source>
</evidence>
<dbReference type="Proteomes" id="UP000325517">
    <property type="component" value="Chromosome"/>
</dbReference>
<dbReference type="InterPro" id="IPR013249">
    <property type="entry name" value="RNA_pol_sigma70_r4_t2"/>
</dbReference>
<dbReference type="SUPFAM" id="SSF88946">
    <property type="entry name" value="Sigma2 domain of RNA polymerase sigma factors"/>
    <property type="match status" value="1"/>
</dbReference>
<reference evidence="7 8" key="1">
    <citation type="submission" date="2018-07" db="EMBL/GenBank/DDBJ databases">
        <title>Complete genome sequence of Psychrobacillus sp. PB01, isolated from iceberg, and comparative genome analysis of Psychrobacillus strains.</title>
        <authorList>
            <person name="Lee P.C."/>
        </authorList>
    </citation>
    <scope>NUCLEOTIDE SEQUENCE [LARGE SCALE GENOMIC DNA]</scope>
    <source>
        <strain evidence="7 8">PB01</strain>
    </source>
</reference>
<dbReference type="OrthoDB" id="9794508at2"/>
<evidence type="ECO:0000256" key="2">
    <source>
        <dbReference type="ARBA" id="ARBA00023015"/>
    </source>
</evidence>
<dbReference type="Gene3D" id="1.10.10.10">
    <property type="entry name" value="Winged helix-like DNA-binding domain superfamily/Winged helix DNA-binding domain"/>
    <property type="match status" value="1"/>
</dbReference>
<dbReference type="PANTHER" id="PTHR43133:SF60">
    <property type="entry name" value="RNA POLYMERASE SIGMA FACTOR SIGV"/>
    <property type="match status" value="1"/>
</dbReference>
<dbReference type="PANTHER" id="PTHR43133">
    <property type="entry name" value="RNA POLYMERASE ECF-TYPE SIGMA FACTO"/>
    <property type="match status" value="1"/>
</dbReference>
<dbReference type="InterPro" id="IPR007627">
    <property type="entry name" value="RNA_pol_sigma70_r2"/>
</dbReference>
<dbReference type="KEGG" id="psyo:PB01_10900"/>
<dbReference type="InterPro" id="IPR014284">
    <property type="entry name" value="RNA_pol_sigma-70_dom"/>
</dbReference>
<accession>A0A5J6SNR9</accession>
<dbReference type="Gene3D" id="1.10.1740.10">
    <property type="match status" value="1"/>
</dbReference>
<dbReference type="Pfam" id="PF08281">
    <property type="entry name" value="Sigma70_r4_2"/>
    <property type="match status" value="1"/>
</dbReference>
<dbReference type="EMBL" id="CP031223">
    <property type="protein sequence ID" value="QFF99292.1"/>
    <property type="molecule type" value="Genomic_DNA"/>
</dbReference>
<evidence type="ECO:0000256" key="4">
    <source>
        <dbReference type="ARBA" id="ARBA00023163"/>
    </source>
</evidence>
<feature type="domain" description="RNA polymerase sigma factor 70 region 4 type 2" evidence="6">
    <location>
        <begin position="106"/>
        <end position="157"/>
    </location>
</feature>
<protein>
    <submittedName>
        <fullName evidence="7">RNA polymerase</fullName>
    </submittedName>
</protein>
<comment type="similarity">
    <text evidence="1">Belongs to the sigma-70 factor family. ECF subfamily.</text>
</comment>
<keyword evidence="3" id="KW-0731">Sigma factor</keyword>
<dbReference type="GO" id="GO:0003677">
    <property type="term" value="F:DNA binding"/>
    <property type="evidence" value="ECO:0007669"/>
    <property type="project" value="InterPro"/>
</dbReference>
<dbReference type="NCBIfam" id="TIGR02937">
    <property type="entry name" value="sigma70-ECF"/>
    <property type="match status" value="1"/>
</dbReference>
<dbReference type="InterPro" id="IPR039425">
    <property type="entry name" value="RNA_pol_sigma-70-like"/>
</dbReference>
<evidence type="ECO:0000259" key="5">
    <source>
        <dbReference type="Pfam" id="PF04542"/>
    </source>
</evidence>
<proteinExistence type="inferred from homology"/>
<evidence type="ECO:0000256" key="3">
    <source>
        <dbReference type="ARBA" id="ARBA00023082"/>
    </source>
</evidence>
<keyword evidence="2" id="KW-0805">Transcription regulation</keyword>
<evidence type="ECO:0000313" key="8">
    <source>
        <dbReference type="Proteomes" id="UP000325517"/>
    </source>
</evidence>